<evidence type="ECO:0000256" key="1">
    <source>
        <dbReference type="SAM" id="Phobius"/>
    </source>
</evidence>
<keyword evidence="1" id="KW-0812">Transmembrane</keyword>
<gene>
    <name evidence="2" type="ORF">CLV78_101761</name>
</gene>
<protein>
    <submittedName>
        <fullName evidence="2">Uncharacterized protein</fullName>
    </submittedName>
</protein>
<keyword evidence="3" id="KW-1185">Reference proteome</keyword>
<keyword evidence="1" id="KW-1133">Transmembrane helix</keyword>
<reference evidence="2 3" key="1">
    <citation type="submission" date="2018-03" db="EMBL/GenBank/DDBJ databases">
        <title>Genomic Encyclopedia of Archaeal and Bacterial Type Strains, Phase II (KMG-II): from individual species to whole genera.</title>
        <authorList>
            <person name="Goeker M."/>
        </authorList>
    </citation>
    <scope>NUCLEOTIDE SEQUENCE [LARGE SCALE GENOMIC DNA]</scope>
    <source>
        <strain evidence="2 3">DSM 29328</strain>
    </source>
</reference>
<feature type="transmembrane region" description="Helical" evidence="1">
    <location>
        <begin position="16"/>
        <end position="36"/>
    </location>
</feature>
<comment type="caution">
    <text evidence="2">The sequence shown here is derived from an EMBL/GenBank/DDBJ whole genome shotgun (WGS) entry which is preliminary data.</text>
</comment>
<accession>A0A2T0RZT2</accession>
<organism evidence="2 3">
    <name type="scientific">Aliiruegeria haliotis</name>
    <dbReference type="NCBI Taxonomy" id="1280846"/>
    <lineage>
        <taxon>Bacteria</taxon>
        <taxon>Pseudomonadati</taxon>
        <taxon>Pseudomonadota</taxon>
        <taxon>Alphaproteobacteria</taxon>
        <taxon>Rhodobacterales</taxon>
        <taxon>Roseobacteraceae</taxon>
        <taxon>Aliiruegeria</taxon>
    </lineage>
</organism>
<name>A0A2T0RZT2_9RHOB</name>
<dbReference type="RefSeq" id="WP_281261123.1">
    <property type="nucleotide sequence ID" value="NZ_PVTD01000001.1"/>
</dbReference>
<dbReference type="Proteomes" id="UP000239480">
    <property type="component" value="Unassembled WGS sequence"/>
</dbReference>
<evidence type="ECO:0000313" key="3">
    <source>
        <dbReference type="Proteomes" id="UP000239480"/>
    </source>
</evidence>
<proteinExistence type="predicted"/>
<dbReference type="AlphaFoldDB" id="A0A2T0RZT2"/>
<keyword evidence="1" id="KW-0472">Membrane</keyword>
<sequence length="40" mass="4334">MLTEIKAMLRRSDTTLFLDFVGVVALMVTLVAGLHLPGGF</sequence>
<evidence type="ECO:0000313" key="2">
    <source>
        <dbReference type="EMBL" id="PRY26660.1"/>
    </source>
</evidence>
<dbReference type="EMBL" id="PVTD01000001">
    <property type="protein sequence ID" value="PRY26660.1"/>
    <property type="molecule type" value="Genomic_DNA"/>
</dbReference>